<evidence type="ECO:0000313" key="4">
    <source>
        <dbReference type="Proteomes" id="UP000095284"/>
    </source>
</evidence>
<keyword evidence="5" id="KW-1185">Reference proteome</keyword>
<dbReference type="eggNOG" id="KOG0381">
    <property type="taxonomic scope" value="Eukaryota"/>
</dbReference>
<dbReference type="Proteomes" id="UP000659654">
    <property type="component" value="Unassembled WGS sequence"/>
</dbReference>
<dbReference type="OrthoDB" id="5831108at2759"/>
<dbReference type="AlphaFoldDB" id="A0A1I7RX25"/>
<dbReference type="SMR" id="A0A1I7RX25"/>
<dbReference type="WBParaSite" id="BXY_0528800.1">
    <property type="protein sequence ID" value="BXY_0528800.1"/>
    <property type="gene ID" value="BXY_0528800"/>
</dbReference>
<dbReference type="Proteomes" id="UP000582659">
    <property type="component" value="Unassembled WGS sequence"/>
</dbReference>
<gene>
    <name evidence="2" type="ORF">BXYJ_LOCUS10949</name>
</gene>
<evidence type="ECO:0000313" key="5">
    <source>
        <dbReference type="Proteomes" id="UP000659654"/>
    </source>
</evidence>
<dbReference type="EMBL" id="CAJFCV020000005">
    <property type="protein sequence ID" value="CAG9121280.1"/>
    <property type="molecule type" value="Genomic_DNA"/>
</dbReference>
<name>A0A1I7RX25_BURXY</name>
<proteinExistence type="predicted"/>
<protein>
    <submittedName>
        <fullName evidence="2">(pine wood nematode) hypothetical protein</fullName>
    </submittedName>
</protein>
<dbReference type="EMBL" id="CAJFDI010000005">
    <property type="protein sequence ID" value="CAD5230362.1"/>
    <property type="molecule type" value="Genomic_DNA"/>
</dbReference>
<feature type="region of interest" description="Disordered" evidence="1">
    <location>
        <begin position="1"/>
        <end position="35"/>
    </location>
</feature>
<feature type="compositionally biased region" description="Basic and acidic residues" evidence="1">
    <location>
        <begin position="214"/>
        <end position="223"/>
    </location>
</feature>
<evidence type="ECO:0000313" key="3">
    <source>
        <dbReference type="EMBL" id="CAG9121280.1"/>
    </source>
</evidence>
<reference evidence="6" key="1">
    <citation type="submission" date="2016-11" db="UniProtKB">
        <authorList>
            <consortium name="WormBaseParasite"/>
        </authorList>
    </citation>
    <scope>IDENTIFICATION</scope>
</reference>
<organism evidence="4 6">
    <name type="scientific">Bursaphelenchus xylophilus</name>
    <name type="common">Pinewood nematode worm</name>
    <name type="synonym">Aphelenchoides xylophilus</name>
    <dbReference type="NCBI Taxonomy" id="6326"/>
    <lineage>
        <taxon>Eukaryota</taxon>
        <taxon>Metazoa</taxon>
        <taxon>Ecdysozoa</taxon>
        <taxon>Nematoda</taxon>
        <taxon>Chromadorea</taxon>
        <taxon>Rhabditida</taxon>
        <taxon>Tylenchina</taxon>
        <taxon>Tylenchomorpha</taxon>
        <taxon>Aphelenchoidea</taxon>
        <taxon>Aphelenchoididae</taxon>
        <taxon>Bursaphelenchus</taxon>
    </lineage>
</organism>
<dbReference type="Proteomes" id="UP000095284">
    <property type="component" value="Unplaced"/>
</dbReference>
<accession>A0A1I7RX25</accession>
<evidence type="ECO:0000313" key="6">
    <source>
        <dbReference type="WBParaSite" id="BXY_0528800.1"/>
    </source>
</evidence>
<sequence length="285" mass="33263">MGKRKITYEEEESDTESHENGVEDEEGVDPGASIPPNVIREFCEILDKLQESNVIDHNAKITRLSKLEAVQLNPQVIAYLKKHSLEYSHLMEVYSKYLTKGLSKQRIAVDVGNECVKAYSSSGESVKSHPRFPQAPINQFQKFLSKNNKTIRDVSAAEMQRYRNERQSTLDEESKREYREYVEKLNTFLEQERSVLTEDQVKYVKNTIKKSEKKYKPPHEKSPSKKSKKEKTTRSAFDFFKMAQGAKYQEMDPAKRDLKLRKKFDKLDDAAKEPYLNMEQNQYLD</sequence>
<feature type="region of interest" description="Disordered" evidence="1">
    <location>
        <begin position="209"/>
        <end position="233"/>
    </location>
</feature>
<evidence type="ECO:0000313" key="2">
    <source>
        <dbReference type="EMBL" id="CAD5230362.1"/>
    </source>
</evidence>
<reference evidence="3" key="2">
    <citation type="submission" date="2020-08" db="EMBL/GenBank/DDBJ databases">
        <authorList>
            <person name="Kikuchi T."/>
        </authorList>
    </citation>
    <scope>NUCLEOTIDE SEQUENCE</scope>
    <source>
        <strain evidence="2">Ka4C1</strain>
    </source>
</reference>
<evidence type="ECO:0000256" key="1">
    <source>
        <dbReference type="SAM" id="MobiDB-lite"/>
    </source>
</evidence>